<dbReference type="AlphaFoldDB" id="A0A4R5LWS7"/>
<comment type="catalytic activity">
    <reaction evidence="14">
        <text>(9Z)-octadecenoyl-CoA + H2O = (9Z)-octadecenoate + CoA + H(+)</text>
        <dbReference type="Rhea" id="RHEA:40139"/>
        <dbReference type="ChEBI" id="CHEBI:15377"/>
        <dbReference type="ChEBI" id="CHEBI:15378"/>
        <dbReference type="ChEBI" id="CHEBI:30823"/>
        <dbReference type="ChEBI" id="CHEBI:57287"/>
        <dbReference type="ChEBI" id="CHEBI:57387"/>
    </reaction>
    <physiologicalReaction direction="left-to-right" evidence="14">
        <dbReference type="Rhea" id="RHEA:40140"/>
    </physiologicalReaction>
</comment>
<evidence type="ECO:0000256" key="20">
    <source>
        <dbReference type="ARBA" id="ARBA00047734"/>
    </source>
</evidence>
<dbReference type="Gene3D" id="3.10.129.10">
    <property type="entry name" value="Hotdog Thioesterase"/>
    <property type="match status" value="1"/>
</dbReference>
<evidence type="ECO:0000256" key="21">
    <source>
        <dbReference type="ARBA" id="ARBA00047969"/>
    </source>
</evidence>
<dbReference type="InterPro" id="IPR029069">
    <property type="entry name" value="HotDog_dom_sf"/>
</dbReference>
<comment type="catalytic activity">
    <reaction evidence="21">
        <text>decanoyl-CoA + H2O = decanoate + CoA + H(+)</text>
        <dbReference type="Rhea" id="RHEA:40059"/>
        <dbReference type="ChEBI" id="CHEBI:15377"/>
        <dbReference type="ChEBI" id="CHEBI:15378"/>
        <dbReference type="ChEBI" id="CHEBI:27689"/>
        <dbReference type="ChEBI" id="CHEBI:57287"/>
        <dbReference type="ChEBI" id="CHEBI:61430"/>
    </reaction>
    <physiologicalReaction direction="left-to-right" evidence="21">
        <dbReference type="Rhea" id="RHEA:40060"/>
    </physiologicalReaction>
</comment>
<keyword evidence="12" id="KW-0966">Cell projection</keyword>
<evidence type="ECO:0000313" key="26">
    <source>
        <dbReference type="Proteomes" id="UP000295554"/>
    </source>
</evidence>
<evidence type="ECO:0000256" key="3">
    <source>
        <dbReference type="ARBA" id="ARBA00004632"/>
    </source>
</evidence>
<keyword evidence="6" id="KW-0053">Apoptosis</keyword>
<dbReference type="GO" id="GO:0016790">
    <property type="term" value="F:thiolester hydrolase activity"/>
    <property type="evidence" value="ECO:0007669"/>
    <property type="project" value="UniProtKB-ARBA"/>
</dbReference>
<dbReference type="GO" id="GO:0006631">
    <property type="term" value="P:fatty acid metabolic process"/>
    <property type="evidence" value="ECO:0007669"/>
    <property type="project" value="UniProtKB-KW"/>
</dbReference>
<evidence type="ECO:0000256" key="4">
    <source>
        <dbReference type="ARBA" id="ARBA00022475"/>
    </source>
</evidence>
<comment type="catalytic activity">
    <reaction evidence="19">
        <text>octanoyl-CoA + H2O = octanoate + CoA + H(+)</text>
        <dbReference type="Rhea" id="RHEA:30143"/>
        <dbReference type="ChEBI" id="CHEBI:15377"/>
        <dbReference type="ChEBI" id="CHEBI:15378"/>
        <dbReference type="ChEBI" id="CHEBI:25646"/>
        <dbReference type="ChEBI" id="CHEBI:57287"/>
        <dbReference type="ChEBI" id="CHEBI:57386"/>
    </reaction>
    <physiologicalReaction direction="left-to-right" evidence="19">
        <dbReference type="Rhea" id="RHEA:30144"/>
    </physiologicalReaction>
</comment>
<organism evidence="25 26">
    <name type="scientific">Seongchinamella unica</name>
    <dbReference type="NCBI Taxonomy" id="2547392"/>
    <lineage>
        <taxon>Bacteria</taxon>
        <taxon>Pseudomonadati</taxon>
        <taxon>Pseudomonadota</taxon>
        <taxon>Gammaproteobacteria</taxon>
        <taxon>Cellvibrionales</taxon>
        <taxon>Halieaceae</taxon>
        <taxon>Seongchinamella</taxon>
    </lineage>
</organism>
<evidence type="ECO:0000256" key="13">
    <source>
        <dbReference type="ARBA" id="ARBA00035852"/>
    </source>
</evidence>
<evidence type="ECO:0000256" key="1">
    <source>
        <dbReference type="ARBA" id="ARBA00004170"/>
    </source>
</evidence>
<dbReference type="GO" id="GO:0005737">
    <property type="term" value="C:cytoplasm"/>
    <property type="evidence" value="ECO:0007669"/>
    <property type="project" value="UniProtKB-SubCell"/>
</dbReference>
<dbReference type="EC" id="3.1.2.2" evidence="16"/>
<dbReference type="PANTHER" id="PTHR12418">
    <property type="entry name" value="ACYL-COENZYME A THIOESTERASE THEM4"/>
    <property type="match status" value="1"/>
</dbReference>
<comment type="catalytic activity">
    <reaction evidence="20">
        <text>hexadecanoyl-CoA + H2O = hexadecanoate + CoA + H(+)</text>
        <dbReference type="Rhea" id="RHEA:16645"/>
        <dbReference type="ChEBI" id="CHEBI:7896"/>
        <dbReference type="ChEBI" id="CHEBI:15377"/>
        <dbReference type="ChEBI" id="CHEBI:15378"/>
        <dbReference type="ChEBI" id="CHEBI:57287"/>
        <dbReference type="ChEBI" id="CHEBI:57379"/>
        <dbReference type="EC" id="3.1.2.2"/>
    </reaction>
    <physiologicalReaction direction="left-to-right" evidence="20">
        <dbReference type="Rhea" id="RHEA:16646"/>
    </physiologicalReaction>
</comment>
<comment type="catalytic activity">
    <reaction evidence="23">
        <text>tetradecanoyl-CoA + H2O = tetradecanoate + CoA + H(+)</text>
        <dbReference type="Rhea" id="RHEA:40119"/>
        <dbReference type="ChEBI" id="CHEBI:15377"/>
        <dbReference type="ChEBI" id="CHEBI:15378"/>
        <dbReference type="ChEBI" id="CHEBI:30807"/>
        <dbReference type="ChEBI" id="CHEBI:57287"/>
        <dbReference type="ChEBI" id="CHEBI:57385"/>
    </reaction>
    <physiologicalReaction direction="left-to-right" evidence="23">
        <dbReference type="Rhea" id="RHEA:40120"/>
    </physiologicalReaction>
</comment>
<gene>
    <name evidence="25" type="ORF">E2F43_06720</name>
</gene>
<evidence type="ECO:0000256" key="2">
    <source>
        <dbReference type="ARBA" id="ARBA00004496"/>
    </source>
</evidence>
<reference evidence="25 26" key="1">
    <citation type="submission" date="2019-03" db="EMBL/GenBank/DDBJ databases">
        <title>Seongchinamella monodicae gen. nov., sp. nov., a novel member of the Gammaproteobacteria isolated from a tidal mudflat of beach.</title>
        <authorList>
            <person name="Yang H.G."/>
            <person name="Kang J.W."/>
            <person name="Lee S.D."/>
        </authorList>
    </citation>
    <scope>NUCLEOTIDE SEQUENCE [LARGE SCALE GENOMIC DNA]</scope>
    <source>
        <strain evidence="25 26">GH4-78</strain>
    </source>
</reference>
<evidence type="ECO:0000256" key="19">
    <source>
        <dbReference type="ARBA" id="ARBA00047588"/>
    </source>
</evidence>
<accession>A0A4R5LWS7</accession>
<evidence type="ECO:0000256" key="22">
    <source>
        <dbReference type="ARBA" id="ARBA00048074"/>
    </source>
</evidence>
<evidence type="ECO:0000256" key="10">
    <source>
        <dbReference type="ARBA" id="ARBA00023098"/>
    </source>
</evidence>
<comment type="subcellular location">
    <subcellularLocation>
        <location evidence="3">Cell projection</location>
        <location evidence="3">Ruffle membrane</location>
    </subcellularLocation>
    <subcellularLocation>
        <location evidence="2">Cytoplasm</location>
    </subcellularLocation>
    <subcellularLocation>
        <location evidence="1">Membrane</location>
        <topology evidence="1">Peripheral membrane protein</topology>
    </subcellularLocation>
</comment>
<dbReference type="GO" id="GO:0016020">
    <property type="term" value="C:membrane"/>
    <property type="evidence" value="ECO:0007669"/>
    <property type="project" value="UniProtKB-SubCell"/>
</dbReference>
<evidence type="ECO:0000256" key="14">
    <source>
        <dbReference type="ARBA" id="ARBA00037002"/>
    </source>
</evidence>
<keyword evidence="11" id="KW-0472">Membrane</keyword>
<keyword evidence="5" id="KW-0963">Cytoplasm</keyword>
<evidence type="ECO:0000256" key="23">
    <source>
        <dbReference type="ARBA" id="ARBA00048180"/>
    </source>
</evidence>
<keyword evidence="4" id="KW-1003">Cell membrane</keyword>
<sequence length="224" mass="24462">MNDFNDPFASEDITPPISDEWEAKRRVACAIQELSEVLVTSSPDTEKMHNIADQLEKTAAEFSRSPRLYGRLEWIKSGNHGSFGQVSHELNPLGGYANPIAPPVNTWIEGDRALGHCVCGWVYEGPPGSVHGGYVAAIFDQFMGVAQKLGGQPGMTGYLHVNYHARTPLNTDLRLEGELVKVDGRKTTITAKMLADGTLTASCEALFVEPRRGILALENQQPAK</sequence>
<evidence type="ECO:0000256" key="9">
    <source>
        <dbReference type="ARBA" id="ARBA00022946"/>
    </source>
</evidence>
<comment type="catalytic activity">
    <reaction evidence="13">
        <text>(5Z,8Z,11Z,14Z)-eicosatetraenoyl-CoA + H2O = (5Z,8Z,11Z,14Z)-eicosatetraenoate + CoA + H(+)</text>
        <dbReference type="Rhea" id="RHEA:40151"/>
        <dbReference type="ChEBI" id="CHEBI:15377"/>
        <dbReference type="ChEBI" id="CHEBI:15378"/>
        <dbReference type="ChEBI" id="CHEBI:32395"/>
        <dbReference type="ChEBI" id="CHEBI:57287"/>
        <dbReference type="ChEBI" id="CHEBI:57368"/>
    </reaction>
    <physiologicalReaction direction="left-to-right" evidence="13">
        <dbReference type="Rhea" id="RHEA:40152"/>
    </physiologicalReaction>
</comment>
<dbReference type="InterPro" id="IPR052365">
    <property type="entry name" value="THEM4/THEM5_acyl-CoA_thioest"/>
</dbReference>
<evidence type="ECO:0000313" key="25">
    <source>
        <dbReference type="EMBL" id="TDG15912.1"/>
    </source>
</evidence>
<evidence type="ECO:0000256" key="8">
    <source>
        <dbReference type="ARBA" id="ARBA00022832"/>
    </source>
</evidence>
<evidence type="ECO:0000256" key="12">
    <source>
        <dbReference type="ARBA" id="ARBA00023273"/>
    </source>
</evidence>
<dbReference type="EMBL" id="SMSE01000001">
    <property type="protein sequence ID" value="TDG15912.1"/>
    <property type="molecule type" value="Genomic_DNA"/>
</dbReference>
<dbReference type="OrthoDB" id="5242242at2"/>
<evidence type="ECO:0000259" key="24">
    <source>
        <dbReference type="Pfam" id="PF03061"/>
    </source>
</evidence>
<dbReference type="Pfam" id="PF03061">
    <property type="entry name" value="4HBT"/>
    <property type="match status" value="1"/>
</dbReference>
<evidence type="ECO:0000256" key="16">
    <source>
        <dbReference type="ARBA" id="ARBA00038848"/>
    </source>
</evidence>
<comment type="catalytic activity">
    <reaction evidence="22">
        <text>dodecanoyl-CoA + H2O = dodecanoate + CoA + H(+)</text>
        <dbReference type="Rhea" id="RHEA:30135"/>
        <dbReference type="ChEBI" id="CHEBI:15377"/>
        <dbReference type="ChEBI" id="CHEBI:15378"/>
        <dbReference type="ChEBI" id="CHEBI:18262"/>
        <dbReference type="ChEBI" id="CHEBI:57287"/>
        <dbReference type="ChEBI" id="CHEBI:57375"/>
    </reaction>
    <physiologicalReaction direction="left-to-right" evidence="22">
        <dbReference type="Rhea" id="RHEA:30136"/>
    </physiologicalReaction>
</comment>
<dbReference type="PANTHER" id="PTHR12418:SF19">
    <property type="entry name" value="ACYL-COENZYME A THIOESTERASE THEM4"/>
    <property type="match status" value="1"/>
</dbReference>
<evidence type="ECO:0000256" key="18">
    <source>
        <dbReference type="ARBA" id="ARBA00043210"/>
    </source>
</evidence>
<name>A0A4R5LWS7_9GAMM</name>
<keyword evidence="9" id="KW-0809">Transit peptide</keyword>
<dbReference type="Proteomes" id="UP000295554">
    <property type="component" value="Unassembled WGS sequence"/>
</dbReference>
<feature type="domain" description="Thioesterase" evidence="24">
    <location>
        <begin position="128"/>
        <end position="197"/>
    </location>
</feature>
<dbReference type="SUPFAM" id="SSF54637">
    <property type="entry name" value="Thioesterase/thiol ester dehydrase-isomerase"/>
    <property type="match status" value="1"/>
</dbReference>
<proteinExistence type="inferred from homology"/>
<dbReference type="RefSeq" id="WP_133210830.1">
    <property type="nucleotide sequence ID" value="NZ_SMSE01000001.1"/>
</dbReference>
<evidence type="ECO:0000256" key="15">
    <source>
        <dbReference type="ARBA" id="ARBA00038456"/>
    </source>
</evidence>
<evidence type="ECO:0000256" key="17">
    <source>
        <dbReference type="ARBA" id="ARBA00040123"/>
    </source>
</evidence>
<comment type="caution">
    <text evidence="25">The sequence shown here is derived from an EMBL/GenBank/DDBJ whole genome shotgun (WGS) entry which is preliminary data.</text>
</comment>
<evidence type="ECO:0000256" key="11">
    <source>
        <dbReference type="ARBA" id="ARBA00023136"/>
    </source>
</evidence>
<keyword evidence="10" id="KW-0443">Lipid metabolism</keyword>
<evidence type="ECO:0000256" key="7">
    <source>
        <dbReference type="ARBA" id="ARBA00022801"/>
    </source>
</evidence>
<dbReference type="CDD" id="cd03443">
    <property type="entry name" value="PaaI_thioesterase"/>
    <property type="match status" value="1"/>
</dbReference>
<dbReference type="InterPro" id="IPR006683">
    <property type="entry name" value="Thioestr_dom"/>
</dbReference>
<protein>
    <recommendedName>
        <fullName evidence="17">Acyl-coenzyme A thioesterase THEM4</fullName>
        <ecNumber evidence="16">3.1.2.2</ecNumber>
    </recommendedName>
    <alternativeName>
        <fullName evidence="18">Thioesterase superfamily member 4</fullName>
    </alternativeName>
</protein>
<evidence type="ECO:0000256" key="6">
    <source>
        <dbReference type="ARBA" id="ARBA00022703"/>
    </source>
</evidence>
<evidence type="ECO:0000256" key="5">
    <source>
        <dbReference type="ARBA" id="ARBA00022490"/>
    </source>
</evidence>
<keyword evidence="26" id="KW-1185">Reference proteome</keyword>
<comment type="similarity">
    <text evidence="15">Belongs to the THEM4/THEM5 thioesterase family.</text>
</comment>
<keyword evidence="7" id="KW-0378">Hydrolase</keyword>
<keyword evidence="8" id="KW-0276">Fatty acid metabolism</keyword>